<evidence type="ECO:0000313" key="2">
    <source>
        <dbReference type="Proteomes" id="UP000253834"/>
    </source>
</evidence>
<evidence type="ECO:0000313" key="1">
    <source>
        <dbReference type="EMBL" id="AXI31459.1"/>
    </source>
</evidence>
<proteinExistence type="predicted"/>
<accession>A0AA86I407</accession>
<dbReference type="AlphaFoldDB" id="A0AA86I407"/>
<name>A0AA86I407_PRIMG</name>
<dbReference type="Proteomes" id="UP000253834">
    <property type="component" value="Chromosome"/>
</dbReference>
<dbReference type="EMBL" id="CP022674">
    <property type="protein sequence ID" value="AXI31459.1"/>
    <property type="molecule type" value="Genomic_DNA"/>
</dbReference>
<organism evidence="1 2">
    <name type="scientific">Priestia megaterium</name>
    <name type="common">Bacillus megaterium</name>
    <dbReference type="NCBI Taxonomy" id="1404"/>
    <lineage>
        <taxon>Bacteria</taxon>
        <taxon>Bacillati</taxon>
        <taxon>Bacillota</taxon>
        <taxon>Bacilli</taxon>
        <taxon>Bacillales</taxon>
        <taxon>Bacillaceae</taxon>
        <taxon>Priestia</taxon>
    </lineage>
</organism>
<dbReference type="RefSeq" id="WP_114896789.1">
    <property type="nucleotide sequence ID" value="NZ_CP022674.1"/>
</dbReference>
<gene>
    <name evidence="1" type="ORF">CIB87_21335</name>
</gene>
<sequence length="76" mass="8975">MNRLQMLKRIKQSDRERWFRTECEIVQRLEDGETKQSISKEMRIHKTIVDSVAKAYKIPYDGIGNFEKNGGMVNDN</sequence>
<reference evidence="1 2" key="1">
    <citation type="submission" date="2017-07" db="EMBL/GenBank/DDBJ databases">
        <title>Isolation and development of strain Bacillus megaterium SR7 for enhanced growth and metabolite production under supercritical carbon dioxide.</title>
        <authorList>
            <person name="Freedman A.J.E."/>
            <person name="Peet K.C."/>
            <person name="Boock J.T."/>
            <person name="Penn K."/>
            <person name="Prather K.L.J."/>
            <person name="Thompson J.R."/>
        </authorList>
    </citation>
    <scope>NUCLEOTIDE SEQUENCE [LARGE SCALE GENOMIC DNA]</scope>
    <source>
        <strain evidence="1 2">SR7</strain>
    </source>
</reference>
<protein>
    <submittedName>
        <fullName evidence="1">Uncharacterized protein</fullName>
    </submittedName>
</protein>